<evidence type="ECO:0000256" key="4">
    <source>
        <dbReference type="ARBA" id="ARBA00022692"/>
    </source>
</evidence>
<evidence type="ECO:0000256" key="1">
    <source>
        <dbReference type="ARBA" id="ARBA00004323"/>
    </source>
</evidence>
<evidence type="ECO:0000256" key="8">
    <source>
        <dbReference type="ARBA" id="ARBA00023136"/>
    </source>
</evidence>
<dbReference type="PANTHER" id="PTHR31646:SF1">
    <property type="entry name" value="ALPHA-1,2-MANNOSYLTRANSFERASE MNN2"/>
    <property type="match status" value="1"/>
</dbReference>
<keyword evidence="3" id="KW-0808">Transferase</keyword>
<name>A0AA48I6Z7_9TREE</name>
<dbReference type="RefSeq" id="XP_060456134.1">
    <property type="nucleotide sequence ID" value="XM_060599440.1"/>
</dbReference>
<evidence type="ECO:0000256" key="9">
    <source>
        <dbReference type="SAM" id="Phobius"/>
    </source>
</evidence>
<evidence type="ECO:0000313" key="11">
    <source>
        <dbReference type="Proteomes" id="UP001233271"/>
    </source>
</evidence>
<dbReference type="InterPro" id="IPR022751">
    <property type="entry name" value="Alpha_mannosyltransferase"/>
</dbReference>
<keyword evidence="8 9" id="KW-0472">Membrane</keyword>
<protein>
    <recommendedName>
        <fullName evidence="12">Mannosyltransferase putative-domain-containing protein</fullName>
    </recommendedName>
</protein>
<keyword evidence="7" id="KW-0333">Golgi apparatus</keyword>
<proteinExistence type="inferred from homology"/>
<keyword evidence="6 9" id="KW-1133">Transmembrane helix</keyword>
<dbReference type="Gene3D" id="3.90.550.10">
    <property type="entry name" value="Spore Coat Polysaccharide Biosynthesis Protein SpsA, Chain A"/>
    <property type="match status" value="1"/>
</dbReference>
<evidence type="ECO:0000313" key="10">
    <source>
        <dbReference type="EMBL" id="BEI90869.1"/>
    </source>
</evidence>
<keyword evidence="5" id="KW-0735">Signal-anchor</keyword>
<comment type="similarity">
    <text evidence="2">Belongs to the MNN1/MNT family.</text>
</comment>
<organism evidence="10 11">
    <name type="scientific">Cutaneotrichosporon cavernicola</name>
    <dbReference type="NCBI Taxonomy" id="279322"/>
    <lineage>
        <taxon>Eukaryota</taxon>
        <taxon>Fungi</taxon>
        <taxon>Dikarya</taxon>
        <taxon>Basidiomycota</taxon>
        <taxon>Agaricomycotina</taxon>
        <taxon>Tremellomycetes</taxon>
        <taxon>Trichosporonales</taxon>
        <taxon>Trichosporonaceae</taxon>
        <taxon>Cutaneotrichosporon</taxon>
    </lineage>
</organism>
<evidence type="ECO:0008006" key="12">
    <source>
        <dbReference type="Google" id="ProtNLM"/>
    </source>
</evidence>
<dbReference type="AlphaFoldDB" id="A0AA48I6Z7"/>
<dbReference type="PANTHER" id="PTHR31646">
    <property type="entry name" value="ALPHA-1,2-MANNOSYLTRANSFERASE MNN2"/>
    <property type="match status" value="1"/>
</dbReference>
<dbReference type="EMBL" id="AP028214">
    <property type="protein sequence ID" value="BEI90869.1"/>
    <property type="molecule type" value="Genomic_DNA"/>
</dbReference>
<evidence type="ECO:0000256" key="3">
    <source>
        <dbReference type="ARBA" id="ARBA00022679"/>
    </source>
</evidence>
<dbReference type="InterPro" id="IPR029044">
    <property type="entry name" value="Nucleotide-diphossugar_trans"/>
</dbReference>
<dbReference type="KEGG" id="ccac:CcaHIS019_0309390"/>
<reference evidence="10" key="1">
    <citation type="journal article" date="2023" name="BMC Genomics">
        <title>Chromosome-level genome assemblies of Cutaneotrichosporon spp. (Trichosporonales, Basidiomycota) reveal imbalanced evolution between nucleotide sequences and chromosome synteny.</title>
        <authorList>
            <person name="Kobayashi Y."/>
            <person name="Kayamori A."/>
            <person name="Aoki K."/>
            <person name="Shiwa Y."/>
            <person name="Matsutani M."/>
            <person name="Fujita N."/>
            <person name="Sugita T."/>
            <person name="Iwasaki W."/>
            <person name="Tanaka N."/>
            <person name="Takashima M."/>
        </authorList>
    </citation>
    <scope>NUCLEOTIDE SEQUENCE</scope>
    <source>
        <strain evidence="10">HIS019</strain>
    </source>
</reference>
<dbReference type="GO" id="GO:0046354">
    <property type="term" value="P:mannan biosynthetic process"/>
    <property type="evidence" value="ECO:0007669"/>
    <property type="project" value="TreeGrafter"/>
</dbReference>
<evidence type="ECO:0000256" key="2">
    <source>
        <dbReference type="ARBA" id="ARBA00009105"/>
    </source>
</evidence>
<dbReference type="SUPFAM" id="SSF53448">
    <property type="entry name" value="Nucleotide-diphospho-sugar transferases"/>
    <property type="match status" value="1"/>
</dbReference>
<dbReference type="GO" id="GO:0000139">
    <property type="term" value="C:Golgi membrane"/>
    <property type="evidence" value="ECO:0007669"/>
    <property type="project" value="UniProtKB-SubCell"/>
</dbReference>
<dbReference type="Pfam" id="PF11051">
    <property type="entry name" value="Mannosyl_trans3"/>
    <property type="match status" value="1"/>
</dbReference>
<evidence type="ECO:0000256" key="6">
    <source>
        <dbReference type="ARBA" id="ARBA00022989"/>
    </source>
</evidence>
<keyword evidence="4 9" id="KW-0812">Transmembrane</keyword>
<evidence type="ECO:0000256" key="5">
    <source>
        <dbReference type="ARBA" id="ARBA00022968"/>
    </source>
</evidence>
<dbReference type="GeneID" id="85494739"/>
<gene>
    <name evidence="10" type="ORF">CcaverHIS019_0309390</name>
</gene>
<comment type="subcellular location">
    <subcellularLocation>
        <location evidence="1">Golgi apparatus membrane</location>
        <topology evidence="1">Single-pass type II membrane protein</topology>
    </subcellularLocation>
</comment>
<evidence type="ECO:0000256" key="7">
    <source>
        <dbReference type="ARBA" id="ARBA00023034"/>
    </source>
</evidence>
<accession>A0AA48I6Z7</accession>
<dbReference type="GO" id="GO:0000026">
    <property type="term" value="F:alpha-1,2-mannosyltransferase activity"/>
    <property type="evidence" value="ECO:0007669"/>
    <property type="project" value="TreeGrafter"/>
</dbReference>
<feature type="transmembrane region" description="Helical" evidence="9">
    <location>
        <begin position="12"/>
        <end position="32"/>
    </location>
</feature>
<keyword evidence="11" id="KW-1185">Reference proteome</keyword>
<sequence>MIPPILRRLLTTPLGIILVVLSTLSLISMIALHGPTRDKLVLSLPDSWLLFESNLLDAPLPMAYDAYFPDKQLPRSLRRRELAPLTDRLVKFLHRPALNYDEAVGANHAACPLHVLAQLTSPQQLEDHRGFWNAIDSNQIAHRRAELVSFLAKNAKTGRKVLGTTIKGPITRGIVLTAGNGDTVLRVVMLLKHLKRIGNTLPVEVVHFPDELNDRKYRRQLQDLGAKLIKVRGVVKTPGMWKNYQIKAMAMIQTSFTEMVYLDSDNVPLRTLEHLFDAPLYVENGRAAFWPDIKKDHADNAIWRIVGDTCTLKEWTFESGQIVFDKRGNDGNNLAALWIAAAMLDKNDFWYGLCGGDKDTYRWAFRMLDIPYAPAPRWVSALGIQNEFDNNKFCGQYVFPSTLANESTMLQYDLVTPEGADRPQALFVHANLLKHLDGRLERGKVFSYVKHMALDAYDEETLNHVFFYVYHGKERGMCTDMFLHDEAASLMDADKLAVQRPVVVSAKDVPELEGFEDAWWEAGGRVGGW</sequence>
<dbReference type="Proteomes" id="UP001233271">
    <property type="component" value="Chromosome 3"/>
</dbReference>